<evidence type="ECO:0000256" key="1">
    <source>
        <dbReference type="SAM" id="Phobius"/>
    </source>
</evidence>
<keyword evidence="1" id="KW-0812">Transmembrane</keyword>
<organism evidence="2 3">
    <name type="scientific">Vigna mungo</name>
    <name type="common">Black gram</name>
    <name type="synonym">Phaseolus mungo</name>
    <dbReference type="NCBI Taxonomy" id="3915"/>
    <lineage>
        <taxon>Eukaryota</taxon>
        <taxon>Viridiplantae</taxon>
        <taxon>Streptophyta</taxon>
        <taxon>Embryophyta</taxon>
        <taxon>Tracheophyta</taxon>
        <taxon>Spermatophyta</taxon>
        <taxon>Magnoliopsida</taxon>
        <taxon>eudicotyledons</taxon>
        <taxon>Gunneridae</taxon>
        <taxon>Pentapetalae</taxon>
        <taxon>rosids</taxon>
        <taxon>fabids</taxon>
        <taxon>Fabales</taxon>
        <taxon>Fabaceae</taxon>
        <taxon>Papilionoideae</taxon>
        <taxon>50 kb inversion clade</taxon>
        <taxon>NPAAA clade</taxon>
        <taxon>indigoferoid/millettioid clade</taxon>
        <taxon>Phaseoleae</taxon>
        <taxon>Vigna</taxon>
    </lineage>
</organism>
<dbReference type="Proteomes" id="UP001374535">
    <property type="component" value="Chromosome 5"/>
</dbReference>
<evidence type="ECO:0000313" key="2">
    <source>
        <dbReference type="EMBL" id="WVZ13343.1"/>
    </source>
</evidence>
<feature type="transmembrane region" description="Helical" evidence="1">
    <location>
        <begin position="37"/>
        <end position="59"/>
    </location>
</feature>
<protein>
    <submittedName>
        <fullName evidence="2">Uncharacterized protein</fullName>
    </submittedName>
</protein>
<name>A0AAQ3NRN7_VIGMU</name>
<accession>A0AAQ3NRN7</accession>
<keyword evidence="3" id="KW-1185">Reference proteome</keyword>
<proteinExistence type="predicted"/>
<gene>
    <name evidence="2" type="ORF">V8G54_017873</name>
</gene>
<dbReference type="AlphaFoldDB" id="A0AAQ3NRN7"/>
<keyword evidence="1" id="KW-0472">Membrane</keyword>
<sequence>MGEEPPLDDGAGGTPFAGVLFLDADPFSSFTIDFGSFSILTFFGGAPVVAFVSSLNFLFPFEGFEVDKVPRAVPVTTGFEGLLSVGSSLGASFCFEAITGGTPVSSPT</sequence>
<reference evidence="2 3" key="1">
    <citation type="journal article" date="2023" name="Life. Sci Alliance">
        <title>Evolutionary insights into 3D genome organization and epigenetic landscape of Vigna mungo.</title>
        <authorList>
            <person name="Junaid A."/>
            <person name="Singh B."/>
            <person name="Bhatia S."/>
        </authorList>
    </citation>
    <scope>NUCLEOTIDE SEQUENCE [LARGE SCALE GENOMIC DNA]</scope>
    <source>
        <strain evidence="2">Urdbean</strain>
    </source>
</reference>
<dbReference type="EMBL" id="CP144696">
    <property type="protein sequence ID" value="WVZ13343.1"/>
    <property type="molecule type" value="Genomic_DNA"/>
</dbReference>
<keyword evidence="1" id="KW-1133">Transmembrane helix</keyword>
<evidence type="ECO:0000313" key="3">
    <source>
        <dbReference type="Proteomes" id="UP001374535"/>
    </source>
</evidence>